<comment type="caution">
    <text evidence="1">The sequence shown here is derived from an EMBL/GenBank/DDBJ whole genome shotgun (WGS) entry which is preliminary data.</text>
</comment>
<dbReference type="Proteomes" id="UP001501521">
    <property type="component" value="Unassembled WGS sequence"/>
</dbReference>
<accession>A0ABP9FHD7</accession>
<evidence type="ECO:0000313" key="1">
    <source>
        <dbReference type="EMBL" id="GAA4900603.1"/>
    </source>
</evidence>
<protein>
    <submittedName>
        <fullName evidence="1">Uncharacterized protein</fullName>
    </submittedName>
</protein>
<evidence type="ECO:0000313" key="2">
    <source>
        <dbReference type="Proteomes" id="UP001501521"/>
    </source>
</evidence>
<keyword evidence="2" id="KW-1185">Reference proteome</keyword>
<organism evidence="1 2">
    <name type="scientific">Tessaracoccus lubricantis</name>
    <dbReference type="NCBI Taxonomy" id="545543"/>
    <lineage>
        <taxon>Bacteria</taxon>
        <taxon>Bacillati</taxon>
        <taxon>Actinomycetota</taxon>
        <taxon>Actinomycetes</taxon>
        <taxon>Propionibacteriales</taxon>
        <taxon>Propionibacteriaceae</taxon>
        <taxon>Tessaracoccus</taxon>
    </lineage>
</organism>
<sequence length="273" mass="29327">MTRTLVIRLAQKEASQLRQQGVGPDLPKADFDAVRDATSELQRAAQRVLEADLRQGRDAVAEIARQHPEMQTLVGYLVADGERAARADLDEAVESLRELVADRLSPHASVPERLETQRDEVLAQAQQLDEASLTAEELTASGTWQGEAAAAYRSAAQLQAGALEEYAAVTRASAAYLADAALLHRATFYLCAESLREAAAQVLALVGGDAAHLFARTRHAIARVNRATSQLTRDIDGSLHGAPAADLARGLEELARGGERLNGTWPQAGEPPR</sequence>
<reference evidence="2" key="1">
    <citation type="journal article" date="2019" name="Int. J. Syst. Evol. Microbiol.">
        <title>The Global Catalogue of Microorganisms (GCM) 10K type strain sequencing project: providing services to taxonomists for standard genome sequencing and annotation.</title>
        <authorList>
            <consortium name="The Broad Institute Genomics Platform"/>
            <consortium name="The Broad Institute Genome Sequencing Center for Infectious Disease"/>
            <person name="Wu L."/>
            <person name="Ma J."/>
        </authorList>
    </citation>
    <scope>NUCLEOTIDE SEQUENCE [LARGE SCALE GENOMIC DNA]</scope>
    <source>
        <strain evidence="2">JCM 19125</strain>
    </source>
</reference>
<proteinExistence type="predicted"/>
<dbReference type="RefSeq" id="WP_345582195.1">
    <property type="nucleotide sequence ID" value="NZ_BAABLV010000031.1"/>
</dbReference>
<dbReference type="EMBL" id="BAABLV010000031">
    <property type="protein sequence ID" value="GAA4900603.1"/>
    <property type="molecule type" value="Genomic_DNA"/>
</dbReference>
<name>A0ABP9FHD7_9ACTN</name>
<gene>
    <name evidence="1" type="ORF">GCM10025789_18820</name>
</gene>